<comment type="caution">
    <text evidence="4">The sequence shown here is derived from an EMBL/GenBank/DDBJ whole genome shotgun (WGS) entry which is preliminary data.</text>
</comment>
<dbReference type="Pfam" id="PF13692">
    <property type="entry name" value="Glyco_trans_1_4"/>
    <property type="match status" value="1"/>
</dbReference>
<dbReference type="CDD" id="cd03811">
    <property type="entry name" value="GT4_GT28_WabH-like"/>
    <property type="match status" value="1"/>
</dbReference>
<dbReference type="PANTHER" id="PTHR12526">
    <property type="entry name" value="GLYCOSYLTRANSFERASE"/>
    <property type="match status" value="1"/>
</dbReference>
<gene>
    <name evidence="4" type="ORF">GCM10011519_16800</name>
</gene>
<keyword evidence="5" id="KW-1185">Reference proteome</keyword>
<dbReference type="PANTHER" id="PTHR12526:SF510">
    <property type="entry name" value="D-INOSITOL 3-PHOSPHATE GLYCOSYLTRANSFERASE"/>
    <property type="match status" value="1"/>
</dbReference>
<dbReference type="Gene3D" id="3.40.50.2000">
    <property type="entry name" value="Glycogen Phosphorylase B"/>
    <property type="match status" value="2"/>
</dbReference>
<name>A0A917BGF5_9ACTN</name>
<reference evidence="4" key="1">
    <citation type="journal article" date="2014" name="Int. J. Syst. Evol. Microbiol.">
        <title>Complete genome sequence of Corynebacterium casei LMG S-19264T (=DSM 44701T), isolated from a smear-ripened cheese.</title>
        <authorList>
            <consortium name="US DOE Joint Genome Institute (JGI-PGF)"/>
            <person name="Walter F."/>
            <person name="Albersmeier A."/>
            <person name="Kalinowski J."/>
            <person name="Ruckert C."/>
        </authorList>
    </citation>
    <scope>NUCLEOTIDE SEQUENCE</scope>
    <source>
        <strain evidence="4">CGMCC 1.16067</strain>
    </source>
</reference>
<organism evidence="4 5">
    <name type="scientific">Marmoricola endophyticus</name>
    <dbReference type="NCBI Taxonomy" id="2040280"/>
    <lineage>
        <taxon>Bacteria</taxon>
        <taxon>Bacillati</taxon>
        <taxon>Actinomycetota</taxon>
        <taxon>Actinomycetes</taxon>
        <taxon>Propionibacteriales</taxon>
        <taxon>Nocardioidaceae</taxon>
        <taxon>Marmoricola</taxon>
    </lineage>
</organism>
<dbReference type="AlphaFoldDB" id="A0A917BGF5"/>
<evidence type="ECO:0000313" key="4">
    <source>
        <dbReference type="EMBL" id="GGF43599.1"/>
    </source>
</evidence>
<feature type="domain" description="Glycosyltransferase subfamily 4-like N-terminal" evidence="3">
    <location>
        <begin position="14"/>
        <end position="177"/>
    </location>
</feature>
<evidence type="ECO:0000256" key="2">
    <source>
        <dbReference type="ARBA" id="ARBA00022679"/>
    </source>
</evidence>
<dbReference type="Proteomes" id="UP000649179">
    <property type="component" value="Unassembled WGS sequence"/>
</dbReference>
<evidence type="ECO:0000259" key="3">
    <source>
        <dbReference type="Pfam" id="PF13439"/>
    </source>
</evidence>
<evidence type="ECO:0000256" key="1">
    <source>
        <dbReference type="ARBA" id="ARBA00022676"/>
    </source>
</evidence>
<evidence type="ECO:0000313" key="5">
    <source>
        <dbReference type="Proteomes" id="UP000649179"/>
    </source>
</evidence>
<dbReference type="GO" id="GO:0016757">
    <property type="term" value="F:glycosyltransferase activity"/>
    <property type="evidence" value="ECO:0007669"/>
    <property type="project" value="UniProtKB-KW"/>
</dbReference>
<dbReference type="Pfam" id="PF13439">
    <property type="entry name" value="Glyco_transf_4"/>
    <property type="match status" value="1"/>
</dbReference>
<dbReference type="SUPFAM" id="SSF53756">
    <property type="entry name" value="UDP-Glycosyltransferase/glycogen phosphorylase"/>
    <property type="match status" value="1"/>
</dbReference>
<sequence>MAGVCFFMPDLSGGGAERVTVELCRALARGGDRVTLVVGSRRGALADSVHDEPGLRLVDLGARRTLSSLPGLNRHLRHERPDVVVGVMAHAGLVTLAAHAASRVHARTVVMVHNHMSVSIGRSPRRRDRVLPVLSGLLLRTADVVTAVSRGVADDFADLTGLDRADITVLHNPIDDAWVRRRAQAPLPAWWPGPGTPSATPSARVVVAAGRLVEQKDFTTLLRACALLDDVHLVLAGEGPQRGALEAEVERLGIGDRVSLPGFVENPYPLFAHADAFVLSSRWEGLPTVLLEVMALDTPIVATDCPSGPAEILGAGAYGTLAPVGDPDALAHAISTALSSGRTGLADREPARAAVRPAAITSSFRAICGIASNSA</sequence>
<dbReference type="InterPro" id="IPR028098">
    <property type="entry name" value="Glyco_trans_4-like_N"/>
</dbReference>
<keyword evidence="2 4" id="KW-0808">Transferase</keyword>
<accession>A0A917BGF5</accession>
<keyword evidence="1" id="KW-0328">Glycosyltransferase</keyword>
<reference evidence="4" key="2">
    <citation type="submission" date="2020-09" db="EMBL/GenBank/DDBJ databases">
        <authorList>
            <person name="Sun Q."/>
            <person name="Zhou Y."/>
        </authorList>
    </citation>
    <scope>NUCLEOTIDE SEQUENCE</scope>
    <source>
        <strain evidence="4">CGMCC 1.16067</strain>
    </source>
</reference>
<dbReference type="EMBL" id="BMKQ01000001">
    <property type="protein sequence ID" value="GGF43599.1"/>
    <property type="molecule type" value="Genomic_DNA"/>
</dbReference>
<protein>
    <submittedName>
        <fullName evidence="4">Glycosyl transferase</fullName>
    </submittedName>
</protein>
<dbReference type="RefSeq" id="WP_188779370.1">
    <property type="nucleotide sequence ID" value="NZ_BMKQ01000001.1"/>
</dbReference>
<proteinExistence type="predicted"/>